<keyword evidence="3" id="KW-1185">Reference proteome</keyword>
<keyword evidence="1" id="KW-1133">Transmembrane helix</keyword>
<dbReference type="InterPro" id="IPR005625">
    <property type="entry name" value="PepSY-ass_TM"/>
</dbReference>
<feature type="transmembrane region" description="Helical" evidence="1">
    <location>
        <begin position="464"/>
        <end position="485"/>
    </location>
</feature>
<protein>
    <recommendedName>
        <fullName evidence="4">Peptidase</fullName>
    </recommendedName>
</protein>
<evidence type="ECO:0000313" key="2">
    <source>
        <dbReference type="EMBL" id="OZI27175.1"/>
    </source>
</evidence>
<dbReference type="PANTHER" id="PTHR34219:SF4">
    <property type="entry name" value="PEPSY DOMAIN-CONTAINING PROTEIN"/>
    <property type="match status" value="1"/>
</dbReference>
<feature type="transmembrane region" description="Helical" evidence="1">
    <location>
        <begin position="150"/>
        <end position="171"/>
    </location>
</feature>
<evidence type="ECO:0000313" key="3">
    <source>
        <dbReference type="Proteomes" id="UP000216947"/>
    </source>
</evidence>
<dbReference type="EMBL" id="NEVK01000001">
    <property type="protein sequence ID" value="OZI27175.1"/>
    <property type="molecule type" value="Genomic_DNA"/>
</dbReference>
<name>A0A261RQD1_9BORD</name>
<dbReference type="PANTHER" id="PTHR34219">
    <property type="entry name" value="IRON-REGULATED INNER MEMBRANE PROTEIN-RELATED"/>
    <property type="match status" value="1"/>
</dbReference>
<feature type="transmembrane region" description="Helical" evidence="1">
    <location>
        <begin position="441"/>
        <end position="457"/>
    </location>
</feature>
<evidence type="ECO:0008006" key="4">
    <source>
        <dbReference type="Google" id="ProtNLM"/>
    </source>
</evidence>
<comment type="caution">
    <text evidence="2">The sequence shown here is derived from an EMBL/GenBank/DDBJ whole genome shotgun (WGS) entry which is preliminary data.</text>
</comment>
<dbReference type="Proteomes" id="UP000216947">
    <property type="component" value="Unassembled WGS sequence"/>
</dbReference>
<feature type="transmembrane region" description="Helical" evidence="1">
    <location>
        <begin position="20"/>
        <end position="42"/>
    </location>
</feature>
<sequence>MRPDLKPEGPRQSMSWLHTWSSLLLGWLLFAIFLTGTLSFFYPEITVWMKPELHRSVPPASPARQAEVAVDYLQKHHADAGSWLIQLPNERSNTTVVTVRGQDEDPRARRGGTRITLDSATGQQLQSRETRGGAFLYRFHFELYGLPRIWARWIVGIATLLMFVSIISGIITHKKIFADFFTFRRGKGQRSWLDAHNATAVLALPFHIMITFSGLLLLMFTIMPWGVTQLYDSRIQFLQDQNRAVLTAAGQGARPNPPTSSPAELAPLAPILADAHAAWQDNPVGSINIIAPNTSQAQIELRALHSAGVATRNVYPSLRYDGVTGARVPDSGAAASGPSVPMATYNVLTTLHEGRGVDAAFRWLLFLSGIVGSVMVATGLVLWCVKRLPQQQKRGGKSFGYRLVEATNAAAIVGLPIACAAYFYANRILPADMAGRAEREIHVFFVVWLATLLYAGVRPNRRAWLDLLLVAGLAYASLPALNALTGGTPVWHAMSHGQWMIASFDLAALVFAAVFAFAWRRLRLHQGVLARKAVPAAATAGGAA</sequence>
<accession>A0A261RQD1</accession>
<reference evidence="3" key="1">
    <citation type="submission" date="2017-05" db="EMBL/GenBank/DDBJ databases">
        <title>Complete and WGS of Bordetella genogroups.</title>
        <authorList>
            <person name="Spilker T."/>
            <person name="Lipuma J."/>
        </authorList>
    </citation>
    <scope>NUCLEOTIDE SEQUENCE [LARGE SCALE GENOMIC DNA]</scope>
    <source>
        <strain evidence="3">AU18089</strain>
    </source>
</reference>
<dbReference type="Pfam" id="PF03929">
    <property type="entry name" value="PepSY_TM"/>
    <property type="match status" value="1"/>
</dbReference>
<feature type="transmembrane region" description="Helical" evidence="1">
    <location>
        <begin position="363"/>
        <end position="385"/>
    </location>
</feature>
<dbReference type="AlphaFoldDB" id="A0A261RQD1"/>
<keyword evidence="1" id="KW-0812">Transmembrane</keyword>
<gene>
    <name evidence="2" type="ORF">CAL19_00065</name>
</gene>
<evidence type="ECO:0000256" key="1">
    <source>
        <dbReference type="SAM" id="Phobius"/>
    </source>
</evidence>
<organism evidence="2 3">
    <name type="scientific">Bordetella genomosp. 7</name>
    <dbReference type="NCBI Taxonomy" id="1416805"/>
    <lineage>
        <taxon>Bacteria</taxon>
        <taxon>Pseudomonadati</taxon>
        <taxon>Pseudomonadota</taxon>
        <taxon>Betaproteobacteria</taxon>
        <taxon>Burkholderiales</taxon>
        <taxon>Alcaligenaceae</taxon>
        <taxon>Bordetella</taxon>
    </lineage>
</organism>
<feature type="transmembrane region" description="Helical" evidence="1">
    <location>
        <begin position="497"/>
        <end position="519"/>
    </location>
</feature>
<feature type="transmembrane region" description="Helical" evidence="1">
    <location>
        <begin position="406"/>
        <end position="425"/>
    </location>
</feature>
<proteinExistence type="predicted"/>
<feature type="transmembrane region" description="Helical" evidence="1">
    <location>
        <begin position="192"/>
        <end position="223"/>
    </location>
</feature>
<keyword evidence="1" id="KW-0472">Membrane</keyword>